<dbReference type="EMBL" id="JAYFSO010000022">
    <property type="protein sequence ID" value="MEA5125382.1"/>
    <property type="molecule type" value="Genomic_DNA"/>
</dbReference>
<protein>
    <submittedName>
        <fullName evidence="2">Uncharacterized protein</fullName>
    </submittedName>
</protein>
<evidence type="ECO:0000313" key="3">
    <source>
        <dbReference type="Proteomes" id="UP001303614"/>
    </source>
</evidence>
<gene>
    <name evidence="2" type="ORF">VB146_16285</name>
</gene>
<feature type="transmembrane region" description="Helical" evidence="1">
    <location>
        <begin position="94"/>
        <end position="115"/>
    </location>
</feature>
<feature type="transmembrane region" description="Helical" evidence="1">
    <location>
        <begin position="127"/>
        <end position="150"/>
    </location>
</feature>
<dbReference type="Proteomes" id="UP001303614">
    <property type="component" value="Unassembled WGS sequence"/>
</dbReference>
<reference evidence="2 3" key="1">
    <citation type="submission" date="2023-12" db="EMBL/GenBank/DDBJ databases">
        <title>Genome sequencing of Xanthomonas floridensis.</title>
        <authorList>
            <person name="Greer S."/>
            <person name="Harrison J."/>
            <person name="Grant M."/>
            <person name="Vicente J."/>
            <person name="Studholme D."/>
        </authorList>
    </citation>
    <scope>NUCLEOTIDE SEQUENCE [LARGE SCALE GENOMIC DNA]</scope>
    <source>
        <strain evidence="2 3">WHRI 8848</strain>
    </source>
</reference>
<feature type="transmembrane region" description="Helical" evidence="1">
    <location>
        <begin position="67"/>
        <end position="87"/>
    </location>
</feature>
<sequence length="174" mass="18123">MHSGARTQHHVVCTAPTSFTRHTGCCHCPERQDISSTEKIMDVSNLSFNKSHKQQANARDAVSGLRWILLACLAAGLSFGTAVAMTATGGLGTATTIVCLVLSVLAVGCGAYGGYLTATALGWSSFVTGAMVVCAIVPLLKYVCFAVLAVQALTQIRAAGYLFTPMGPLRSADP</sequence>
<keyword evidence="3" id="KW-1185">Reference proteome</keyword>
<dbReference type="RefSeq" id="WP_323228763.1">
    <property type="nucleotide sequence ID" value="NZ_JAYFSN010000022.1"/>
</dbReference>
<evidence type="ECO:0000256" key="1">
    <source>
        <dbReference type="SAM" id="Phobius"/>
    </source>
</evidence>
<keyword evidence="1" id="KW-0472">Membrane</keyword>
<proteinExistence type="predicted"/>
<evidence type="ECO:0000313" key="2">
    <source>
        <dbReference type="EMBL" id="MEA5125382.1"/>
    </source>
</evidence>
<comment type="caution">
    <text evidence="2">The sequence shown here is derived from an EMBL/GenBank/DDBJ whole genome shotgun (WGS) entry which is preliminary data.</text>
</comment>
<name>A0ABU5Q192_9XANT</name>
<organism evidence="2 3">
    <name type="scientific">Xanthomonas floridensis</name>
    <dbReference type="NCBI Taxonomy" id="1843580"/>
    <lineage>
        <taxon>Bacteria</taxon>
        <taxon>Pseudomonadati</taxon>
        <taxon>Pseudomonadota</taxon>
        <taxon>Gammaproteobacteria</taxon>
        <taxon>Lysobacterales</taxon>
        <taxon>Lysobacteraceae</taxon>
        <taxon>Xanthomonas</taxon>
    </lineage>
</organism>
<keyword evidence="1" id="KW-0812">Transmembrane</keyword>
<keyword evidence="1" id="KW-1133">Transmembrane helix</keyword>
<accession>A0ABU5Q192</accession>